<sequence length="189" mass="22008">VHGMSEDEEDECECAVAPELWGDCDRTSAPELWGDGDRNSAPEQSQPGIRWYWDEVVFDEDLETAPEHTPLVREQFDTSDALYPYKSVREQVTHETLDTDFVREQKPVTQVAPEHTHWVEEYWVKRREQKYKYYRYCWMEGRKIRRCHIGGGNVRSPIAQRKKADVELAIADGQSPGEIKKIIHSGVRS</sequence>
<name>A0A8J7HW78_9NOST</name>
<proteinExistence type="predicted"/>
<organism evidence="2 3">
    <name type="scientific">Amazonocrinis nigriterrae CENA67</name>
    <dbReference type="NCBI Taxonomy" id="2794033"/>
    <lineage>
        <taxon>Bacteria</taxon>
        <taxon>Bacillati</taxon>
        <taxon>Cyanobacteriota</taxon>
        <taxon>Cyanophyceae</taxon>
        <taxon>Nostocales</taxon>
        <taxon>Nostocaceae</taxon>
        <taxon>Amazonocrinis</taxon>
        <taxon>Amazonocrinis nigriterrae</taxon>
    </lineage>
</organism>
<feature type="region of interest" description="Disordered" evidence="1">
    <location>
        <begin position="25"/>
        <end position="45"/>
    </location>
</feature>
<protein>
    <submittedName>
        <fullName evidence="2">Uncharacterized protein</fullName>
    </submittedName>
</protein>
<reference evidence="2 3" key="1">
    <citation type="journal article" date="2021" name="Int. J. Syst. Evol. Microbiol.">
        <title>Amazonocrinis nigriterrae gen. nov., sp. nov., Atlanticothrix silvestris gen. nov., sp. nov. and Dendronalium phyllosphericum gen. nov., sp. nov., nostocacean cyanobacteria from Brazilian environments.</title>
        <authorList>
            <person name="Alvarenga D.O."/>
            <person name="Andreote A.P.D."/>
            <person name="Branco L.H.Z."/>
            <person name="Delbaje E."/>
            <person name="Cruz R.B."/>
            <person name="Varani A.M."/>
            <person name="Fiore M.F."/>
        </authorList>
    </citation>
    <scope>NUCLEOTIDE SEQUENCE [LARGE SCALE GENOMIC DNA]</scope>
    <source>
        <strain evidence="2 3">CENA67</strain>
    </source>
</reference>
<evidence type="ECO:0000256" key="1">
    <source>
        <dbReference type="SAM" id="MobiDB-lite"/>
    </source>
</evidence>
<evidence type="ECO:0000313" key="2">
    <source>
        <dbReference type="EMBL" id="MBH8563769.1"/>
    </source>
</evidence>
<gene>
    <name evidence="2" type="ORF">I8748_16485</name>
</gene>
<comment type="caution">
    <text evidence="2">The sequence shown here is derived from an EMBL/GenBank/DDBJ whole genome shotgun (WGS) entry which is preliminary data.</text>
</comment>
<dbReference type="RefSeq" id="WP_198125634.1">
    <property type="nucleotide sequence ID" value="NZ_JAECZC010000029.1"/>
</dbReference>
<dbReference type="EMBL" id="JAECZC010000029">
    <property type="protein sequence ID" value="MBH8563769.1"/>
    <property type="molecule type" value="Genomic_DNA"/>
</dbReference>
<accession>A0A8J7HW78</accession>
<dbReference type="AlphaFoldDB" id="A0A8J7HW78"/>
<dbReference type="Proteomes" id="UP000632766">
    <property type="component" value="Unassembled WGS sequence"/>
</dbReference>
<evidence type="ECO:0000313" key="3">
    <source>
        <dbReference type="Proteomes" id="UP000632766"/>
    </source>
</evidence>
<feature type="non-terminal residue" evidence="2">
    <location>
        <position position="1"/>
    </location>
</feature>
<keyword evidence="3" id="KW-1185">Reference proteome</keyword>